<reference evidence="6 7" key="1">
    <citation type="submission" date="2015-09" db="EMBL/GenBank/DDBJ databases">
        <title>Sorangium comparison.</title>
        <authorList>
            <person name="Zaburannyi N."/>
            <person name="Bunk B."/>
            <person name="Overmann J."/>
            <person name="Mueller R."/>
        </authorList>
    </citation>
    <scope>NUCLEOTIDE SEQUENCE [LARGE SCALE GENOMIC DNA]</scope>
    <source>
        <strain evidence="6 7">So ceGT47</strain>
    </source>
</reference>
<evidence type="ECO:0000256" key="5">
    <source>
        <dbReference type="SAM" id="MobiDB-lite"/>
    </source>
</evidence>
<dbReference type="InterPro" id="IPR036890">
    <property type="entry name" value="HATPase_C_sf"/>
</dbReference>
<dbReference type="SUPFAM" id="SSF55874">
    <property type="entry name" value="ATPase domain of HSP90 chaperone/DNA topoisomerase II/histidine kinase"/>
    <property type="match status" value="1"/>
</dbReference>
<dbReference type="GO" id="GO:0004673">
    <property type="term" value="F:protein histidine kinase activity"/>
    <property type="evidence" value="ECO:0007669"/>
    <property type="project" value="UniProtKB-EC"/>
</dbReference>
<dbReference type="EC" id="2.7.13.3" evidence="2"/>
<feature type="compositionally biased region" description="Polar residues" evidence="5">
    <location>
        <begin position="168"/>
        <end position="186"/>
    </location>
</feature>
<keyword evidence="4" id="KW-0418">Kinase</keyword>
<evidence type="ECO:0000313" key="6">
    <source>
        <dbReference type="EMBL" id="AUX24302.1"/>
    </source>
</evidence>
<evidence type="ECO:0000256" key="3">
    <source>
        <dbReference type="ARBA" id="ARBA00022679"/>
    </source>
</evidence>
<proteinExistence type="predicted"/>
<dbReference type="Gene3D" id="3.30.565.10">
    <property type="entry name" value="Histidine kinase-like ATPase, C-terminal domain"/>
    <property type="match status" value="1"/>
</dbReference>
<organism evidence="6 7">
    <name type="scientific">Sorangium cellulosum</name>
    <name type="common">Polyangium cellulosum</name>
    <dbReference type="NCBI Taxonomy" id="56"/>
    <lineage>
        <taxon>Bacteria</taxon>
        <taxon>Pseudomonadati</taxon>
        <taxon>Myxococcota</taxon>
        <taxon>Polyangia</taxon>
        <taxon>Polyangiales</taxon>
        <taxon>Polyangiaceae</taxon>
        <taxon>Sorangium</taxon>
    </lineage>
</organism>
<evidence type="ECO:0000256" key="2">
    <source>
        <dbReference type="ARBA" id="ARBA00012438"/>
    </source>
</evidence>
<dbReference type="RefSeq" id="WP_242515182.1">
    <property type="nucleotide sequence ID" value="NZ_CP012670.1"/>
</dbReference>
<evidence type="ECO:0000256" key="1">
    <source>
        <dbReference type="ARBA" id="ARBA00000085"/>
    </source>
</evidence>
<dbReference type="PANTHER" id="PTHR43047">
    <property type="entry name" value="TWO-COMPONENT HISTIDINE PROTEIN KINASE"/>
    <property type="match status" value="1"/>
</dbReference>
<feature type="region of interest" description="Disordered" evidence="5">
    <location>
        <begin position="123"/>
        <end position="186"/>
    </location>
</feature>
<dbReference type="EMBL" id="CP012670">
    <property type="protein sequence ID" value="AUX24302.1"/>
    <property type="molecule type" value="Genomic_DNA"/>
</dbReference>
<evidence type="ECO:0000313" key="7">
    <source>
        <dbReference type="Proteomes" id="UP000295781"/>
    </source>
</evidence>
<name>A0A4V0NDY6_SORCE</name>
<sequence length="186" mass="20550">MGPDAKTIHASGTDLLALINHILDLSTIASGTDVGEIGFKDLSDDVQRTFRHVAEAKRLDFELSSSPDLPPVMSTDEKRLQQALENLRSNAFKFAERCKVILEVTVAREGWSREHDVLNRADAVGDRPLRPRHEHRDRAGQTADPLRGVPAGRRAHEPPIRGHRARSWGTTSCSRASSWTSRGSTA</sequence>
<accession>A0A4V0NDY6</accession>
<gene>
    <name evidence="6" type="ORF">SOCEGT47_048390</name>
</gene>
<feature type="compositionally biased region" description="Basic and acidic residues" evidence="5">
    <location>
        <begin position="123"/>
        <end position="139"/>
    </location>
</feature>
<keyword evidence="3" id="KW-0808">Transferase</keyword>
<comment type="catalytic activity">
    <reaction evidence="1">
        <text>ATP + protein L-histidine = ADP + protein N-phospho-L-histidine.</text>
        <dbReference type="EC" id="2.7.13.3"/>
    </reaction>
</comment>
<dbReference type="AlphaFoldDB" id="A0A4V0NDY6"/>
<dbReference type="Proteomes" id="UP000295781">
    <property type="component" value="Chromosome"/>
</dbReference>
<protein>
    <recommendedName>
        <fullName evidence="2">histidine kinase</fullName>
        <ecNumber evidence="2">2.7.13.3</ecNumber>
    </recommendedName>
</protein>
<evidence type="ECO:0000256" key="4">
    <source>
        <dbReference type="ARBA" id="ARBA00022777"/>
    </source>
</evidence>